<dbReference type="GO" id="GO:0015990">
    <property type="term" value="P:electron transport coupled proton transport"/>
    <property type="evidence" value="ECO:0007669"/>
    <property type="project" value="TreeGrafter"/>
</dbReference>
<dbReference type="EMBL" id="FTOD01000002">
    <property type="protein sequence ID" value="SIS50799.1"/>
    <property type="molecule type" value="Genomic_DNA"/>
</dbReference>
<dbReference type="PANTHER" id="PTHR43507:SF1">
    <property type="entry name" value="NADH-UBIQUINONE OXIDOREDUCTASE CHAIN 4"/>
    <property type="match status" value="1"/>
</dbReference>
<evidence type="ECO:0000256" key="1">
    <source>
        <dbReference type="ARBA" id="ARBA00004651"/>
    </source>
</evidence>
<organism evidence="12 13">
    <name type="scientific">Kroppenstedtia eburnea</name>
    <dbReference type="NCBI Taxonomy" id="714067"/>
    <lineage>
        <taxon>Bacteria</taxon>
        <taxon>Bacillati</taxon>
        <taxon>Bacillota</taxon>
        <taxon>Bacilli</taxon>
        <taxon>Bacillales</taxon>
        <taxon>Thermoactinomycetaceae</taxon>
        <taxon>Kroppenstedtia</taxon>
    </lineage>
</organism>
<dbReference type="GO" id="GO:0048039">
    <property type="term" value="F:ubiquinone binding"/>
    <property type="evidence" value="ECO:0007669"/>
    <property type="project" value="TreeGrafter"/>
</dbReference>
<evidence type="ECO:0000256" key="3">
    <source>
        <dbReference type="ARBA" id="ARBA00022692"/>
    </source>
</evidence>
<feature type="transmembrane region" description="Helical" evidence="9">
    <location>
        <begin position="393"/>
        <end position="412"/>
    </location>
</feature>
<dbReference type="PANTHER" id="PTHR43507">
    <property type="entry name" value="NADH-UBIQUINONE OXIDOREDUCTASE CHAIN 4"/>
    <property type="match status" value="1"/>
</dbReference>
<evidence type="ECO:0000256" key="9">
    <source>
        <dbReference type="SAM" id="Phobius"/>
    </source>
</evidence>
<dbReference type="Proteomes" id="UP000186795">
    <property type="component" value="Unassembled WGS sequence"/>
</dbReference>
<keyword evidence="13" id="KW-1185">Reference proteome</keyword>
<protein>
    <submittedName>
        <fullName evidence="12">NADH-quinone oxidoreductase subunit M</fullName>
    </submittedName>
</protein>
<evidence type="ECO:0000256" key="4">
    <source>
        <dbReference type="ARBA" id="ARBA00022967"/>
    </source>
</evidence>
<dbReference type="Pfam" id="PF01059">
    <property type="entry name" value="Oxidored_q5_N"/>
    <property type="match status" value="1"/>
</dbReference>
<comment type="subcellular location">
    <subcellularLocation>
        <location evidence="1">Cell membrane</location>
        <topology evidence="1">Multi-pass membrane protein</topology>
    </subcellularLocation>
    <subcellularLocation>
        <location evidence="8">Membrane</location>
        <topology evidence="8">Multi-pass membrane protein</topology>
    </subcellularLocation>
</comment>
<dbReference type="Pfam" id="PF00361">
    <property type="entry name" value="Proton_antipo_M"/>
    <property type="match status" value="1"/>
</dbReference>
<evidence type="ECO:0000256" key="6">
    <source>
        <dbReference type="ARBA" id="ARBA00023027"/>
    </source>
</evidence>
<dbReference type="InterPro" id="IPR000260">
    <property type="entry name" value="NADH4_N"/>
</dbReference>
<accession>A0A1N7JN68</accession>
<evidence type="ECO:0000256" key="8">
    <source>
        <dbReference type="RuleBase" id="RU000320"/>
    </source>
</evidence>
<feature type="transmembrane region" description="Helical" evidence="9">
    <location>
        <begin position="150"/>
        <end position="169"/>
    </location>
</feature>
<feature type="transmembrane region" description="Helical" evidence="9">
    <location>
        <begin position="351"/>
        <end position="372"/>
    </location>
</feature>
<feature type="transmembrane region" description="Helical" evidence="9">
    <location>
        <begin position="300"/>
        <end position="319"/>
    </location>
</feature>
<evidence type="ECO:0000256" key="2">
    <source>
        <dbReference type="ARBA" id="ARBA00009025"/>
    </source>
</evidence>
<dbReference type="GO" id="GO:0042773">
    <property type="term" value="P:ATP synthesis coupled electron transport"/>
    <property type="evidence" value="ECO:0007669"/>
    <property type="project" value="InterPro"/>
</dbReference>
<feature type="transmembrane region" description="Helical" evidence="9">
    <location>
        <begin position="326"/>
        <end position="345"/>
    </location>
</feature>
<dbReference type="InterPro" id="IPR010227">
    <property type="entry name" value="NADH_Q_OxRdtase_chainM/4"/>
</dbReference>
<evidence type="ECO:0000259" key="10">
    <source>
        <dbReference type="Pfam" id="PF00361"/>
    </source>
</evidence>
<dbReference type="GO" id="GO:0005886">
    <property type="term" value="C:plasma membrane"/>
    <property type="evidence" value="ECO:0007669"/>
    <property type="project" value="UniProtKB-SubCell"/>
</dbReference>
<proteinExistence type="inferred from homology"/>
<dbReference type="OrthoDB" id="9811718at2"/>
<feature type="transmembrane region" description="Helical" evidence="9">
    <location>
        <begin position="6"/>
        <end position="26"/>
    </location>
</feature>
<dbReference type="GO" id="GO:0003954">
    <property type="term" value="F:NADH dehydrogenase activity"/>
    <property type="evidence" value="ECO:0007669"/>
    <property type="project" value="TreeGrafter"/>
</dbReference>
<dbReference type="InterPro" id="IPR001750">
    <property type="entry name" value="ND/Mrp_TM"/>
</dbReference>
<feature type="transmembrane region" description="Helical" evidence="9">
    <location>
        <begin position="98"/>
        <end position="120"/>
    </location>
</feature>
<dbReference type="AlphaFoldDB" id="A0A1N7JN68"/>
<feature type="domain" description="NADH:ubiquinone oxidoreductase chain 4 N-terminal" evidence="11">
    <location>
        <begin position="81"/>
        <end position="134"/>
    </location>
</feature>
<keyword evidence="5 9" id="KW-1133">Transmembrane helix</keyword>
<feature type="transmembrane region" description="Helical" evidence="9">
    <location>
        <begin position="473"/>
        <end position="491"/>
    </location>
</feature>
<feature type="domain" description="NADH:quinone oxidoreductase/Mrp antiporter transmembrane" evidence="10">
    <location>
        <begin position="144"/>
        <end position="436"/>
    </location>
</feature>
<feature type="transmembrane region" description="Helical" evidence="9">
    <location>
        <begin position="432"/>
        <end position="453"/>
    </location>
</feature>
<keyword evidence="6" id="KW-0520">NAD</keyword>
<name>A0A1N7JN68_9BACL</name>
<keyword evidence="3 8" id="KW-0812">Transmembrane</keyword>
<dbReference type="RefSeq" id="WP_076523765.1">
    <property type="nucleotide sequence ID" value="NZ_CP048103.1"/>
</dbReference>
<sequence>MMESWFNWLPTWIVLSPLLGVAALLCIPREQAGWLKRVGFLGTLPPLVLVLILFARFDPGSGGVQFEQSMTWFLIHLPQVQGPVAPWSVSYHLGVDGLSLPLILLSAVIATLAACASMYIRERQKGYFLMFLLLEAGMLGVFLARNLFLFFLFFEVTLVTLFFLIGIWGGVYRERAANSYLLYNGLGSAFLLLGIIGLFVLYQTLDFDQIRDVAHRLEARQLFAQPAFQGIFLGSFLCLMLAFAIKLPVFPFHTWMLKVHTEAPPAVVMIHSGVLLKMGAYGLIRFGVELFPDPIRENAMVLAALGLVNILYGAVLAFAQSDLRRILAYASVSHMGIILFGIAALNEAGLTGAVFQAVSHGLISALLFFYIGSLHERTGTTEIHELGGLARPAPVLTGIFLAGGLALLGLPGMSGFISEFLAFLGLFQREPVLAALGTLGLVLAAVYTLQAVLKTGFGPQRERWSRIRDGRSVETAPMLILLGFIILIGVWPNVLGGPMQITLQTIASRIGG</sequence>
<dbReference type="GO" id="GO:0008137">
    <property type="term" value="F:NADH dehydrogenase (ubiquinone) activity"/>
    <property type="evidence" value="ECO:0007669"/>
    <property type="project" value="InterPro"/>
</dbReference>
<keyword evidence="4" id="KW-1278">Translocase</keyword>
<feature type="transmembrane region" description="Helical" evidence="9">
    <location>
        <begin position="127"/>
        <end position="144"/>
    </location>
</feature>
<feature type="transmembrane region" description="Helical" evidence="9">
    <location>
        <begin position="222"/>
        <end position="245"/>
    </location>
</feature>
<keyword evidence="7 9" id="KW-0472">Membrane</keyword>
<evidence type="ECO:0000313" key="13">
    <source>
        <dbReference type="Proteomes" id="UP000186795"/>
    </source>
</evidence>
<dbReference type="PRINTS" id="PR01437">
    <property type="entry name" value="NUOXDRDTASE4"/>
</dbReference>
<gene>
    <name evidence="12" type="ORF">SAMN05421790_102226</name>
</gene>
<evidence type="ECO:0000259" key="11">
    <source>
        <dbReference type="Pfam" id="PF01059"/>
    </source>
</evidence>
<feature type="transmembrane region" description="Helical" evidence="9">
    <location>
        <begin position="181"/>
        <end position="202"/>
    </location>
</feature>
<reference evidence="13" key="1">
    <citation type="submission" date="2017-01" db="EMBL/GenBank/DDBJ databases">
        <authorList>
            <person name="Varghese N."/>
            <person name="Submissions S."/>
        </authorList>
    </citation>
    <scope>NUCLEOTIDE SEQUENCE [LARGE SCALE GENOMIC DNA]</scope>
    <source>
        <strain evidence="13">DSM 45196</strain>
    </source>
</reference>
<dbReference type="InterPro" id="IPR003918">
    <property type="entry name" value="NADH_UbQ_OxRdtase"/>
</dbReference>
<feature type="transmembrane region" description="Helical" evidence="9">
    <location>
        <begin position="38"/>
        <end position="57"/>
    </location>
</feature>
<evidence type="ECO:0000256" key="7">
    <source>
        <dbReference type="ARBA" id="ARBA00023136"/>
    </source>
</evidence>
<comment type="similarity">
    <text evidence="2">Belongs to the complex I subunit 4 family.</text>
</comment>
<evidence type="ECO:0000256" key="5">
    <source>
        <dbReference type="ARBA" id="ARBA00022989"/>
    </source>
</evidence>
<evidence type="ECO:0000313" key="12">
    <source>
        <dbReference type="EMBL" id="SIS50799.1"/>
    </source>
</evidence>
<dbReference type="NCBIfam" id="TIGR01972">
    <property type="entry name" value="NDH_I_M"/>
    <property type="match status" value="1"/>
</dbReference>
<feature type="transmembrane region" description="Helical" evidence="9">
    <location>
        <begin position="266"/>
        <end position="288"/>
    </location>
</feature>